<dbReference type="InterPro" id="IPR029021">
    <property type="entry name" value="Prot-tyrosine_phosphatase-like"/>
</dbReference>
<dbReference type="Gene3D" id="3.90.190.10">
    <property type="entry name" value="Protein tyrosine phosphatase superfamily"/>
    <property type="match status" value="1"/>
</dbReference>
<feature type="domain" description="Tyrosine specific protein phosphatases" evidence="1">
    <location>
        <begin position="220"/>
        <end position="253"/>
    </location>
</feature>
<reference evidence="2" key="1">
    <citation type="journal article" date="2021" name="Proc. Natl. Acad. Sci. U.S.A.">
        <title>A Catalog of Tens of Thousands of Viruses from Human Metagenomes Reveals Hidden Associations with Chronic Diseases.</title>
        <authorList>
            <person name="Tisza M.J."/>
            <person name="Buck C.B."/>
        </authorList>
    </citation>
    <scope>NUCLEOTIDE SEQUENCE</scope>
    <source>
        <strain evidence="2">CtCNm48</strain>
    </source>
</reference>
<evidence type="ECO:0000313" key="2">
    <source>
        <dbReference type="EMBL" id="DAF86419.1"/>
    </source>
</evidence>
<dbReference type="InterPro" id="IPR000387">
    <property type="entry name" value="Tyr_Pase_dom"/>
</dbReference>
<evidence type="ECO:0000259" key="1">
    <source>
        <dbReference type="PROSITE" id="PS50056"/>
    </source>
</evidence>
<proteinExistence type="predicted"/>
<sequence>MAKKLYEEASVQAIANAIRAKNGSTATYKIAEMAGAVQALTGAEDVQWHQCPEAVRNYLANVTYDPSDYSTSQIADYAPAAAVQSNTKPIGKVVDGKTFYNEPPNVLTPFATTHKAGTLKPLDQVRWVNTSQTQNVRDIGGWACDGGTVKYGKIFRGAEPAQADATLLTGEVGIRAELELQGTEGGNSNVLAGKVDYCCPLNGSYWAYYSAILNNKPQAKEALEFAMSCACHGKPVYVHCSAGADRTGTVVCILEGILGVSQSDCDKDYEMTSFTGSGDNCYLRKRCGRTAEETGTVAETGYKQFISGIAALPGATFRDKCVNFVLSCGITAEQINAFRAAMIDGTPETLSPTVSSYTVSRALAGATADNSAASATQYQPYETKIEPADGKVISSVKVTMGGVDITSAVFSGQRTNMRHAVTASLTNCATNNRKKAVIDGEGYGATITAATGCTLDGAAVKIMMGGIDMSATYYSNGKIAIPNVTGDIAITVTAVATAPNYTNLFDASKMYSGQRINSGGQLEANSAWNVSNNISYVAGSTSTVRIKGIGSPTANDGRVVYSTDNGASWYGAVYVKNSTDYAYDAANDIISFTLKTPNPNMFRISFPSTVDINGLIITVNEEIF</sequence>
<dbReference type="PROSITE" id="PS50056">
    <property type="entry name" value="TYR_PHOSPHATASE_2"/>
    <property type="match status" value="1"/>
</dbReference>
<dbReference type="PROSITE" id="PS00383">
    <property type="entry name" value="TYR_PHOSPHATASE_1"/>
    <property type="match status" value="1"/>
</dbReference>
<dbReference type="InterPro" id="IPR016130">
    <property type="entry name" value="Tyr_Pase_AS"/>
</dbReference>
<protein>
    <submittedName>
        <fullName evidence="2">Tyrosine phosphatase family protein</fullName>
    </submittedName>
</protein>
<organism evidence="2">
    <name type="scientific">Siphoviridae sp. ctCNm48</name>
    <dbReference type="NCBI Taxonomy" id="2825377"/>
    <lineage>
        <taxon>Viruses</taxon>
        <taxon>Duplodnaviria</taxon>
        <taxon>Heunggongvirae</taxon>
        <taxon>Uroviricota</taxon>
        <taxon>Caudoviricetes</taxon>
    </lineage>
</organism>
<name>A0A8S5TW44_9CAUD</name>
<dbReference type="SUPFAM" id="SSF52799">
    <property type="entry name" value="(Phosphotyrosine protein) phosphatases II"/>
    <property type="match status" value="1"/>
</dbReference>
<dbReference type="EMBL" id="BK015945">
    <property type="protein sequence ID" value="DAF86419.1"/>
    <property type="molecule type" value="Genomic_DNA"/>
</dbReference>
<dbReference type="Pfam" id="PF13350">
    <property type="entry name" value="Y_phosphatase3"/>
    <property type="match status" value="1"/>
</dbReference>
<dbReference type="InterPro" id="IPR026893">
    <property type="entry name" value="Tyr/Ser_Pase_IphP-type"/>
</dbReference>
<dbReference type="GO" id="GO:0004721">
    <property type="term" value="F:phosphoprotein phosphatase activity"/>
    <property type="evidence" value="ECO:0007669"/>
    <property type="project" value="InterPro"/>
</dbReference>
<accession>A0A8S5TW44</accession>